<proteinExistence type="predicted"/>
<dbReference type="InterPro" id="IPR004843">
    <property type="entry name" value="Calcineurin-like_PHP"/>
</dbReference>
<dbReference type="PANTHER" id="PTHR22953:SF153">
    <property type="entry name" value="PURPLE ACID PHOSPHATASE"/>
    <property type="match status" value="1"/>
</dbReference>
<sequence>SHQVALQALGPETTYHYCIQTQAAQAGPFTFRTTVNESTPFTFAVFGDSRTSPEQSAGLGRQMAGHQPHFLLHSGDLVSNGTVYEQWEEQFFSPLGEALAHIPFFPVLGNHEQNSEHFYNFFPSGPWYSFDCGNARFIALDTNTASGGFEPGTEQYAWLERTLAETSALWRVVLFHHPPYSSGSHGPSDTQREALAPLLEQYQVDLIFNGHDHIYERSFSMRANRREDDSGIIYVVTGGGGAPLYPVDAGDWTAFATSVHHCCIVSIDGPHLRWRACGLDGETVDYRWLCKDPAFIS</sequence>
<dbReference type="EMBL" id="UINC01140787">
    <property type="protein sequence ID" value="SVD28135.1"/>
    <property type="molecule type" value="Genomic_DNA"/>
</dbReference>
<accession>A0A382U2I8</accession>
<evidence type="ECO:0000313" key="3">
    <source>
        <dbReference type="EMBL" id="SVD28135.1"/>
    </source>
</evidence>
<dbReference type="Gene3D" id="3.60.21.10">
    <property type="match status" value="1"/>
</dbReference>
<feature type="domain" description="Calcineurin-like phosphoesterase" evidence="2">
    <location>
        <begin position="61"/>
        <end position="215"/>
    </location>
</feature>
<dbReference type="InterPro" id="IPR039331">
    <property type="entry name" value="PAPs-like"/>
</dbReference>
<dbReference type="InterPro" id="IPR029052">
    <property type="entry name" value="Metallo-depent_PP-like"/>
</dbReference>
<dbReference type="Pfam" id="PF00149">
    <property type="entry name" value="Metallophos"/>
    <property type="match status" value="1"/>
</dbReference>
<feature type="non-terminal residue" evidence="3">
    <location>
        <position position="297"/>
    </location>
</feature>
<evidence type="ECO:0000256" key="1">
    <source>
        <dbReference type="ARBA" id="ARBA00022729"/>
    </source>
</evidence>
<dbReference type="PANTHER" id="PTHR22953">
    <property type="entry name" value="ACID PHOSPHATASE RELATED"/>
    <property type="match status" value="1"/>
</dbReference>
<dbReference type="AlphaFoldDB" id="A0A382U2I8"/>
<feature type="non-terminal residue" evidence="3">
    <location>
        <position position="1"/>
    </location>
</feature>
<keyword evidence="1" id="KW-0732">Signal</keyword>
<gene>
    <name evidence="3" type="ORF">METZ01_LOCUS380989</name>
</gene>
<dbReference type="GO" id="GO:0003993">
    <property type="term" value="F:acid phosphatase activity"/>
    <property type="evidence" value="ECO:0007669"/>
    <property type="project" value="InterPro"/>
</dbReference>
<reference evidence="3" key="1">
    <citation type="submission" date="2018-05" db="EMBL/GenBank/DDBJ databases">
        <authorList>
            <person name="Lanie J.A."/>
            <person name="Ng W.-L."/>
            <person name="Kazmierczak K.M."/>
            <person name="Andrzejewski T.M."/>
            <person name="Davidsen T.M."/>
            <person name="Wayne K.J."/>
            <person name="Tettelin H."/>
            <person name="Glass J.I."/>
            <person name="Rusch D."/>
            <person name="Podicherti R."/>
            <person name="Tsui H.-C.T."/>
            <person name="Winkler M.E."/>
        </authorList>
    </citation>
    <scope>NUCLEOTIDE SEQUENCE</scope>
</reference>
<evidence type="ECO:0000259" key="2">
    <source>
        <dbReference type="Pfam" id="PF00149"/>
    </source>
</evidence>
<organism evidence="3">
    <name type="scientific">marine metagenome</name>
    <dbReference type="NCBI Taxonomy" id="408172"/>
    <lineage>
        <taxon>unclassified sequences</taxon>
        <taxon>metagenomes</taxon>
        <taxon>ecological metagenomes</taxon>
    </lineage>
</organism>
<name>A0A382U2I8_9ZZZZ</name>
<dbReference type="SUPFAM" id="SSF56300">
    <property type="entry name" value="Metallo-dependent phosphatases"/>
    <property type="match status" value="1"/>
</dbReference>
<protein>
    <recommendedName>
        <fullName evidence="2">Calcineurin-like phosphoesterase domain-containing protein</fullName>
    </recommendedName>
</protein>